<organism evidence="6 7">
    <name type="scientific">Trichoplax adhaerens</name>
    <name type="common">Trichoplax reptans</name>
    <dbReference type="NCBI Taxonomy" id="10228"/>
    <lineage>
        <taxon>Eukaryota</taxon>
        <taxon>Metazoa</taxon>
        <taxon>Placozoa</taxon>
        <taxon>Uniplacotomia</taxon>
        <taxon>Trichoplacea</taxon>
        <taxon>Trichoplacidae</taxon>
        <taxon>Trichoplax</taxon>
    </lineage>
</organism>
<dbReference type="PANTHER" id="PTHR11963">
    <property type="entry name" value="LEUCINE AMINOPEPTIDASE-RELATED"/>
    <property type="match status" value="1"/>
</dbReference>
<reference evidence="6 7" key="1">
    <citation type="journal article" date="2008" name="Nature">
        <title>The Trichoplax genome and the nature of placozoans.</title>
        <authorList>
            <person name="Srivastava M."/>
            <person name="Begovic E."/>
            <person name="Chapman J."/>
            <person name="Putnam N.H."/>
            <person name="Hellsten U."/>
            <person name="Kawashima T."/>
            <person name="Kuo A."/>
            <person name="Mitros T."/>
            <person name="Salamov A."/>
            <person name="Carpenter M.L."/>
            <person name="Signorovitch A.Y."/>
            <person name="Moreno M.A."/>
            <person name="Kamm K."/>
            <person name="Grimwood J."/>
            <person name="Schmutz J."/>
            <person name="Shapiro H."/>
            <person name="Grigoriev I.V."/>
            <person name="Buss L.W."/>
            <person name="Schierwater B."/>
            <person name="Dellaporta S.L."/>
            <person name="Rokhsar D.S."/>
        </authorList>
    </citation>
    <scope>NUCLEOTIDE SEQUENCE [LARGE SCALE GENOMIC DNA]</scope>
    <source>
        <strain evidence="6 7">Grell-BS-1999</strain>
    </source>
</reference>
<dbReference type="PANTHER" id="PTHR11963:SF48">
    <property type="entry name" value="DIPEPTIDASE B, ISOFORM A"/>
    <property type="match status" value="1"/>
</dbReference>
<evidence type="ECO:0000256" key="1">
    <source>
        <dbReference type="ARBA" id="ARBA00009528"/>
    </source>
</evidence>
<dbReference type="MEROPS" id="M17.011"/>
<keyword evidence="2" id="KW-0031">Aminopeptidase</keyword>
<dbReference type="OMA" id="ISCFKAP"/>
<dbReference type="CTD" id="6755877"/>
<dbReference type="CDD" id="cd00433">
    <property type="entry name" value="Peptidase_M17"/>
    <property type="match status" value="1"/>
</dbReference>
<dbReference type="GO" id="GO:0008233">
    <property type="term" value="F:peptidase activity"/>
    <property type="evidence" value="ECO:0000318"/>
    <property type="project" value="GO_Central"/>
</dbReference>
<keyword evidence="4" id="KW-0378">Hydrolase</keyword>
<keyword evidence="7" id="KW-1185">Reference proteome</keyword>
<dbReference type="PRINTS" id="PR00481">
    <property type="entry name" value="LAMNOPPTDASE"/>
</dbReference>
<evidence type="ECO:0000313" key="7">
    <source>
        <dbReference type="Proteomes" id="UP000009022"/>
    </source>
</evidence>
<dbReference type="OrthoDB" id="10041421at2759"/>
<dbReference type="Proteomes" id="UP000009022">
    <property type="component" value="Unassembled WGS sequence"/>
</dbReference>
<sequence length="445" mass="48585">IYSSTGPVNRDYDDVRRVTDAAKAAIVRAYKAGHKRPVLVLPKETPFSNSFEAGVLGALSAAYVPLELREARPNKARNIDELGVFVRNGQEEALVPFLKAIESGRLVSRDIGGSDPERMAPPNAARYVQEAFIDTPVKVNVISDVDMIEKEYPLFAAVNRCSKTVPRHNGRIVYLEYTGEGAIEETLLLVGKGVTMDTGGADLKVNGVMRGMHRDKCGAATVAGFFQILSRLRPKNIKVMGGMALVRNSIGTDCYVCDEIITSRAGVRVRVVNTDAEGRMAMSDVLCRMKEKAQNEINPHIMTIATLTGHAVMAVGGSYSCVLDNGPASRLHTAHKLQEAGHQIGDPLEVSTLRREDYDFVGPDTIYEDVRQCNELPSSRTPRGHQFPAAFMIRASGLDKFGIDADKPIRYTHLDIAGSSGLYPQVNPTGAPLPSLAQRYLRDKC</sequence>
<dbReference type="KEGG" id="tad:TRIADDRAFT_28416"/>
<dbReference type="PROSITE" id="PS00631">
    <property type="entry name" value="CYTOSOL_AP"/>
    <property type="match status" value="1"/>
</dbReference>
<dbReference type="InParanoid" id="B3S3I1"/>
<dbReference type="SUPFAM" id="SSF53187">
    <property type="entry name" value="Zn-dependent exopeptidases"/>
    <property type="match status" value="1"/>
</dbReference>
<evidence type="ECO:0000256" key="4">
    <source>
        <dbReference type="ARBA" id="ARBA00022801"/>
    </source>
</evidence>
<dbReference type="GO" id="GO:0005737">
    <property type="term" value="C:cytoplasm"/>
    <property type="evidence" value="ECO:0000318"/>
    <property type="project" value="GO_Central"/>
</dbReference>
<evidence type="ECO:0000259" key="5">
    <source>
        <dbReference type="PROSITE" id="PS00631"/>
    </source>
</evidence>
<dbReference type="HOGENOM" id="CLU_013734_0_1_1"/>
<accession>B3S3I1</accession>
<name>B3S3I1_TRIAD</name>
<dbReference type="STRING" id="10228.B3S3I1"/>
<proteinExistence type="inferred from homology"/>
<dbReference type="eggNOG" id="KOG2597">
    <property type="taxonomic scope" value="Eukaryota"/>
</dbReference>
<dbReference type="PhylomeDB" id="B3S3I1"/>
<protein>
    <recommendedName>
        <fullName evidence="5">Cytosol aminopeptidase domain-containing protein</fullName>
    </recommendedName>
</protein>
<dbReference type="Pfam" id="PF00883">
    <property type="entry name" value="Peptidase_M17"/>
    <property type="match status" value="1"/>
</dbReference>
<dbReference type="Gene3D" id="3.40.630.10">
    <property type="entry name" value="Zn peptidases"/>
    <property type="match status" value="1"/>
</dbReference>
<dbReference type="EMBL" id="DS985248">
    <property type="protein sequence ID" value="EDV22798.1"/>
    <property type="molecule type" value="Genomic_DNA"/>
</dbReference>
<comment type="similarity">
    <text evidence="1">Belongs to the peptidase M17 family.</text>
</comment>
<dbReference type="AlphaFoldDB" id="B3S3I1"/>
<evidence type="ECO:0000313" key="6">
    <source>
        <dbReference type="EMBL" id="EDV22798.1"/>
    </source>
</evidence>
<dbReference type="GeneID" id="6755877"/>
<feature type="domain" description="Cytosol aminopeptidase" evidence="5">
    <location>
        <begin position="273"/>
        <end position="280"/>
    </location>
</feature>
<dbReference type="GO" id="GO:0030145">
    <property type="term" value="F:manganese ion binding"/>
    <property type="evidence" value="ECO:0007669"/>
    <property type="project" value="InterPro"/>
</dbReference>
<feature type="non-terminal residue" evidence="6">
    <location>
        <position position="1"/>
    </location>
</feature>
<dbReference type="GO" id="GO:0070006">
    <property type="term" value="F:metalloaminopeptidase activity"/>
    <property type="evidence" value="ECO:0007669"/>
    <property type="project" value="InterPro"/>
</dbReference>
<dbReference type="GO" id="GO:0006508">
    <property type="term" value="P:proteolysis"/>
    <property type="evidence" value="ECO:0000318"/>
    <property type="project" value="GO_Central"/>
</dbReference>
<evidence type="ECO:0000256" key="2">
    <source>
        <dbReference type="ARBA" id="ARBA00022438"/>
    </source>
</evidence>
<evidence type="ECO:0000256" key="3">
    <source>
        <dbReference type="ARBA" id="ARBA00022670"/>
    </source>
</evidence>
<dbReference type="InterPro" id="IPR000819">
    <property type="entry name" value="Peptidase_M17_C"/>
</dbReference>
<gene>
    <name evidence="6" type="ORF">TRIADDRAFT_28416</name>
</gene>
<dbReference type="InterPro" id="IPR011356">
    <property type="entry name" value="Leucine_aapep/pepB"/>
</dbReference>
<keyword evidence="3" id="KW-0645">Protease</keyword>
<dbReference type="RefSeq" id="XP_002114664.1">
    <property type="nucleotide sequence ID" value="XM_002114628.1"/>
</dbReference>